<evidence type="ECO:0000313" key="3">
    <source>
        <dbReference type="EMBL" id="KAJ3983079.1"/>
    </source>
</evidence>
<dbReference type="Pfam" id="PF20152">
    <property type="entry name" value="DUF6534"/>
    <property type="match status" value="1"/>
</dbReference>
<keyword evidence="1" id="KW-1133">Transmembrane helix</keyword>
<keyword evidence="1" id="KW-0472">Membrane</keyword>
<feature type="transmembrane region" description="Helical" evidence="1">
    <location>
        <begin position="148"/>
        <end position="170"/>
    </location>
</feature>
<feature type="transmembrane region" description="Helical" evidence="1">
    <location>
        <begin position="58"/>
        <end position="82"/>
    </location>
</feature>
<dbReference type="InterPro" id="IPR045339">
    <property type="entry name" value="DUF6534"/>
</dbReference>
<feature type="domain" description="DUF6534" evidence="2">
    <location>
        <begin position="229"/>
        <end position="315"/>
    </location>
</feature>
<dbReference type="AlphaFoldDB" id="A0AA38URE1"/>
<comment type="caution">
    <text evidence="3">The sequence shown here is derived from an EMBL/GenBank/DDBJ whole genome shotgun (WGS) entry which is preliminary data.</text>
</comment>
<feature type="transmembrane region" description="Helical" evidence="1">
    <location>
        <begin position="116"/>
        <end position="136"/>
    </location>
</feature>
<accession>A0AA38URE1</accession>
<dbReference type="PANTHER" id="PTHR40465">
    <property type="entry name" value="CHROMOSOME 1, WHOLE GENOME SHOTGUN SEQUENCE"/>
    <property type="match status" value="1"/>
</dbReference>
<dbReference type="Proteomes" id="UP001163850">
    <property type="component" value="Unassembled WGS sequence"/>
</dbReference>
<sequence length="378" mass="42543">MDSNSKRFCYRSLYHLRPQTRKLFGASGTIRFRLQPVRMPATLQSPGEHQPLDNTMGAILVGILVSAVLYGISLVQTFFYYNHYRNDAWYLKSLVAATVFFDTMHLCFITHTSKLWFDRTSFLSLTNVPLVYFYLVSRYYDNEQLNNMIWSVLAEAIPTGFTGTLVQTFYTIRVWRLSKKNHVLAVVIMSIVLAQTACGTAWVIISLQLSTFQQLLDISGLTVSINALSSAADVIIAASLCFLLTQSRTGFKHSDTLINKLILFSVNTGLATSICAVASLVSLIASPDSLLYAPFYFCIGRLYSNSLLATLNARKQIRNNSNDNEHMMVSLSQASREQTALPTIPKVQRPQNIAIRIDTAKEYVSDRKMDENSDITFE</sequence>
<name>A0AA38URE1_9AGAR</name>
<feature type="transmembrane region" description="Helical" evidence="1">
    <location>
        <begin position="257"/>
        <end position="285"/>
    </location>
</feature>
<gene>
    <name evidence="3" type="ORF">F5890DRAFT_1463662</name>
</gene>
<evidence type="ECO:0000259" key="2">
    <source>
        <dbReference type="Pfam" id="PF20152"/>
    </source>
</evidence>
<reference evidence="3" key="1">
    <citation type="submission" date="2022-08" db="EMBL/GenBank/DDBJ databases">
        <authorList>
            <consortium name="DOE Joint Genome Institute"/>
            <person name="Min B."/>
            <person name="Riley R."/>
            <person name="Sierra-Patev S."/>
            <person name="Naranjo-Ortiz M."/>
            <person name="Looney B."/>
            <person name="Konkel Z."/>
            <person name="Slot J.C."/>
            <person name="Sakamoto Y."/>
            <person name="Steenwyk J.L."/>
            <person name="Rokas A."/>
            <person name="Carro J."/>
            <person name="Camarero S."/>
            <person name="Ferreira P."/>
            <person name="Molpeceres G."/>
            <person name="Ruiz-Duenas F.J."/>
            <person name="Serrano A."/>
            <person name="Henrissat B."/>
            <person name="Drula E."/>
            <person name="Hughes K.W."/>
            <person name="Mata J.L."/>
            <person name="Ishikawa N.K."/>
            <person name="Vargas-Isla R."/>
            <person name="Ushijima S."/>
            <person name="Smith C.A."/>
            <person name="Ahrendt S."/>
            <person name="Andreopoulos W."/>
            <person name="He G."/>
            <person name="Labutti K."/>
            <person name="Lipzen A."/>
            <person name="Ng V."/>
            <person name="Sandor L."/>
            <person name="Barry K."/>
            <person name="Martinez A.T."/>
            <person name="Xiao Y."/>
            <person name="Gibbons J.G."/>
            <person name="Terashima K."/>
            <person name="Hibbett D.S."/>
            <person name="Grigoriev I.V."/>
        </authorList>
    </citation>
    <scope>NUCLEOTIDE SEQUENCE</scope>
    <source>
        <strain evidence="3">TFB7829</strain>
    </source>
</reference>
<dbReference type="EMBL" id="MU802035">
    <property type="protein sequence ID" value="KAJ3983079.1"/>
    <property type="molecule type" value="Genomic_DNA"/>
</dbReference>
<feature type="transmembrane region" description="Helical" evidence="1">
    <location>
        <begin position="291"/>
        <end position="311"/>
    </location>
</feature>
<proteinExistence type="predicted"/>
<keyword evidence="1" id="KW-0812">Transmembrane</keyword>
<organism evidence="3 4">
    <name type="scientific">Lentinula detonsa</name>
    <dbReference type="NCBI Taxonomy" id="2804962"/>
    <lineage>
        <taxon>Eukaryota</taxon>
        <taxon>Fungi</taxon>
        <taxon>Dikarya</taxon>
        <taxon>Basidiomycota</taxon>
        <taxon>Agaricomycotina</taxon>
        <taxon>Agaricomycetes</taxon>
        <taxon>Agaricomycetidae</taxon>
        <taxon>Agaricales</taxon>
        <taxon>Marasmiineae</taxon>
        <taxon>Omphalotaceae</taxon>
        <taxon>Lentinula</taxon>
    </lineage>
</organism>
<feature type="transmembrane region" description="Helical" evidence="1">
    <location>
        <begin position="182"/>
        <end position="205"/>
    </location>
</feature>
<evidence type="ECO:0000256" key="1">
    <source>
        <dbReference type="SAM" id="Phobius"/>
    </source>
</evidence>
<evidence type="ECO:0000313" key="4">
    <source>
        <dbReference type="Proteomes" id="UP001163850"/>
    </source>
</evidence>
<protein>
    <recommendedName>
        <fullName evidence="2">DUF6534 domain-containing protein</fullName>
    </recommendedName>
</protein>
<feature type="transmembrane region" description="Helical" evidence="1">
    <location>
        <begin position="88"/>
        <end position="109"/>
    </location>
</feature>
<feature type="transmembrane region" description="Helical" evidence="1">
    <location>
        <begin position="225"/>
        <end position="245"/>
    </location>
</feature>
<dbReference type="PANTHER" id="PTHR40465:SF1">
    <property type="entry name" value="DUF6534 DOMAIN-CONTAINING PROTEIN"/>
    <property type="match status" value="1"/>
</dbReference>